<accession>A0A0G0UAG2</accession>
<organism evidence="1 2">
    <name type="scientific">Candidatus Woesebacteria bacterium GW2011_GWB1_41_10</name>
    <dbReference type="NCBI Taxonomy" id="1618577"/>
    <lineage>
        <taxon>Bacteria</taxon>
        <taxon>Candidatus Woeseibacteriota</taxon>
    </lineage>
</organism>
<comment type="caution">
    <text evidence="1">The sequence shown here is derived from an EMBL/GenBank/DDBJ whole genome shotgun (WGS) entry which is preliminary data.</text>
</comment>
<evidence type="ECO:0000313" key="2">
    <source>
        <dbReference type="Proteomes" id="UP000033858"/>
    </source>
</evidence>
<protein>
    <submittedName>
        <fullName evidence="1">Uncharacterized protein</fullName>
    </submittedName>
</protein>
<name>A0A0G0UAG2_9BACT</name>
<sequence>MTSERSVGNPLSEISMEIVGMLAMEARDVPYKLGLDGDVKKLTKENLGNCARKCYWLIPRLRELRCKMALGLAEFNWNDLPIPREIVRLLKDPTDTHMFLYVDYGKGEKVLDIAWDPGMPSGFPINSWGKDGGEMKIGVPATRIHRVDYKLFHTRAMVFSSIVAVRDALTLRKSPTPFTDAFNAWLGR</sequence>
<dbReference type="Proteomes" id="UP000033858">
    <property type="component" value="Unassembled WGS sequence"/>
</dbReference>
<dbReference type="AlphaFoldDB" id="A0A0G0UAG2"/>
<proteinExistence type="predicted"/>
<reference evidence="1 2" key="1">
    <citation type="journal article" date="2015" name="Nature">
        <title>rRNA introns, odd ribosomes, and small enigmatic genomes across a large radiation of phyla.</title>
        <authorList>
            <person name="Brown C.T."/>
            <person name="Hug L.A."/>
            <person name="Thomas B.C."/>
            <person name="Sharon I."/>
            <person name="Castelle C.J."/>
            <person name="Singh A."/>
            <person name="Wilkins M.J."/>
            <person name="Williams K.H."/>
            <person name="Banfield J.F."/>
        </authorList>
    </citation>
    <scope>NUCLEOTIDE SEQUENCE [LARGE SCALE GENOMIC DNA]</scope>
</reference>
<gene>
    <name evidence="1" type="ORF">UU32_C0025G0007</name>
</gene>
<dbReference type="EMBL" id="LCAE01000025">
    <property type="protein sequence ID" value="KKR85984.1"/>
    <property type="molecule type" value="Genomic_DNA"/>
</dbReference>
<evidence type="ECO:0000313" key="1">
    <source>
        <dbReference type="EMBL" id="KKR85984.1"/>
    </source>
</evidence>